<reference evidence="2" key="1">
    <citation type="journal article" date="2016" name="Nat. Commun.">
        <title>The Gonium pectorale genome demonstrates co-option of cell cycle regulation during the evolution of multicellularity.</title>
        <authorList>
            <person name="Hanschen E.R."/>
            <person name="Marriage T.N."/>
            <person name="Ferris P.J."/>
            <person name="Hamaji T."/>
            <person name="Toyoda A."/>
            <person name="Fujiyama A."/>
            <person name="Neme R."/>
            <person name="Noguchi H."/>
            <person name="Minakuchi Y."/>
            <person name="Suzuki M."/>
            <person name="Kawai-Toyooka H."/>
            <person name="Smith D.R."/>
            <person name="Sparks H."/>
            <person name="Anderson J."/>
            <person name="Bakaric R."/>
            <person name="Luria V."/>
            <person name="Karger A."/>
            <person name="Kirschner M.W."/>
            <person name="Durand P.M."/>
            <person name="Michod R.E."/>
            <person name="Nozaki H."/>
            <person name="Olson B.J."/>
        </authorList>
    </citation>
    <scope>NUCLEOTIDE SEQUENCE [LARGE SCALE GENOMIC DNA]</scope>
    <source>
        <strain evidence="2">NIES-2863</strain>
    </source>
</reference>
<dbReference type="AlphaFoldDB" id="A0A150GXA0"/>
<dbReference type="EMBL" id="LSYV01000006">
    <property type="protein sequence ID" value="KXZ54308.1"/>
    <property type="molecule type" value="Genomic_DNA"/>
</dbReference>
<name>A0A150GXA0_GONPE</name>
<dbReference type="OrthoDB" id="529589at2759"/>
<organism evidence="1 2">
    <name type="scientific">Gonium pectorale</name>
    <name type="common">Green alga</name>
    <dbReference type="NCBI Taxonomy" id="33097"/>
    <lineage>
        <taxon>Eukaryota</taxon>
        <taxon>Viridiplantae</taxon>
        <taxon>Chlorophyta</taxon>
        <taxon>core chlorophytes</taxon>
        <taxon>Chlorophyceae</taxon>
        <taxon>CS clade</taxon>
        <taxon>Chlamydomonadales</taxon>
        <taxon>Volvocaceae</taxon>
        <taxon>Gonium</taxon>
    </lineage>
</organism>
<evidence type="ECO:0000313" key="2">
    <source>
        <dbReference type="Proteomes" id="UP000075714"/>
    </source>
</evidence>
<comment type="caution">
    <text evidence="1">The sequence shown here is derived from an EMBL/GenBank/DDBJ whole genome shotgun (WGS) entry which is preliminary data.</text>
</comment>
<keyword evidence="2" id="KW-1185">Reference proteome</keyword>
<evidence type="ECO:0000313" key="1">
    <source>
        <dbReference type="EMBL" id="KXZ54308.1"/>
    </source>
</evidence>
<dbReference type="Proteomes" id="UP000075714">
    <property type="component" value="Unassembled WGS sequence"/>
</dbReference>
<protein>
    <submittedName>
        <fullName evidence="1">Uncharacterized protein</fullName>
    </submittedName>
</protein>
<accession>A0A150GXA0</accession>
<sequence>MFPNPENSAEALLKSYAEQSFTCRNATERADCHLDPLCDWDGRTGACYLARDMHSDFTGVVAPCQDLLYSPLSEACWRRKPEPSAPQPCGDNTCRLFPKGSGAGSAHAGGGGEGIPEDRCMLAVEVRHIGVYEVYDMLLRRYGAEQSGKLQGGSGELHKLGFGSCPTAGLHYAMALECRTTERATCQADKSCEVIRIAQHEFCALNRAATVERLMGGSAFAQTVVQSEAACAAASGSRAECLAVGLQLPRTARNRRGVARLRRQA</sequence>
<proteinExistence type="predicted"/>
<gene>
    <name evidence="1" type="ORF">GPECTOR_5g393</name>
</gene>